<keyword evidence="9" id="KW-1185">Reference proteome</keyword>
<dbReference type="InterPro" id="IPR002104">
    <property type="entry name" value="Integrase_catalytic"/>
</dbReference>
<reference evidence="8" key="1">
    <citation type="submission" date="2022-06" db="EMBL/GenBank/DDBJ databases">
        <title>Genome sequencing of Brevibacillus sp. BB3-R1.</title>
        <authorList>
            <person name="Heo J."/>
            <person name="Lee D."/>
            <person name="Won M."/>
            <person name="Han B.-H."/>
            <person name="Hong S.-B."/>
            <person name="Kwon S.-W."/>
        </authorList>
    </citation>
    <scope>NUCLEOTIDE SEQUENCE</scope>
    <source>
        <strain evidence="8">BB3-R1</strain>
    </source>
</reference>
<sequence length="302" mass="34427">MTAERITVSEGIRLFLRKLSETKSENTVKSYKSDLDIFLRHLNVSWIGDNDGDILVQEITKTDLRDMISNWKNLNTSAPTSINRRIVAVKSFFKFLNGNGYVITDIAEDLSVKRIQKQNLVKWLTRQQVGRLLHVVENQLGNEAKKARDRVVFITLLNCGLRVNELCSLKLEDVNLQSHILTVSSGKGNKYRRLPLGNSTVKTIEHWLNFHPGNSEYLLTTKREPQMTTRAVQHLLKKYGEMAGVEVTPHTLRHTFCKNLADRTGKLEIVSELAGHTSIETTRIYVTPSLRELKDAVEGIEF</sequence>
<name>A0ABY4WD62_9BACL</name>
<dbReference type="Gene3D" id="1.10.443.10">
    <property type="entry name" value="Intergrase catalytic core"/>
    <property type="match status" value="1"/>
</dbReference>
<evidence type="ECO:0000259" key="6">
    <source>
        <dbReference type="PROSITE" id="PS51898"/>
    </source>
</evidence>
<accession>A0ABY4WD62</accession>
<dbReference type="PROSITE" id="PS51900">
    <property type="entry name" value="CB"/>
    <property type="match status" value="1"/>
</dbReference>
<evidence type="ECO:0000256" key="2">
    <source>
        <dbReference type="ARBA" id="ARBA00022908"/>
    </source>
</evidence>
<dbReference type="InterPro" id="IPR010998">
    <property type="entry name" value="Integrase_recombinase_N"/>
</dbReference>
<organism evidence="8 9">
    <name type="scientific">Brevibacillus ruminantium</name>
    <dbReference type="NCBI Taxonomy" id="2950604"/>
    <lineage>
        <taxon>Bacteria</taxon>
        <taxon>Bacillati</taxon>
        <taxon>Bacillota</taxon>
        <taxon>Bacilli</taxon>
        <taxon>Bacillales</taxon>
        <taxon>Paenibacillaceae</taxon>
        <taxon>Brevibacillus</taxon>
    </lineage>
</organism>
<protein>
    <submittedName>
        <fullName evidence="8">Tyrosine-type recombinase/integrase</fullName>
    </submittedName>
</protein>
<dbReference type="EMBL" id="CP098755">
    <property type="protein sequence ID" value="USG65106.1"/>
    <property type="molecule type" value="Genomic_DNA"/>
</dbReference>
<evidence type="ECO:0000256" key="4">
    <source>
        <dbReference type="ARBA" id="ARBA00023172"/>
    </source>
</evidence>
<evidence type="ECO:0000256" key="5">
    <source>
        <dbReference type="PROSITE-ProRule" id="PRU01248"/>
    </source>
</evidence>
<dbReference type="InterPro" id="IPR004107">
    <property type="entry name" value="Integrase_SAM-like_N"/>
</dbReference>
<keyword evidence="4" id="KW-0233">DNA recombination</keyword>
<evidence type="ECO:0000256" key="3">
    <source>
        <dbReference type="ARBA" id="ARBA00023125"/>
    </source>
</evidence>
<gene>
    <name evidence="8" type="ORF">NDK47_23780</name>
</gene>
<dbReference type="InterPro" id="IPR011010">
    <property type="entry name" value="DNA_brk_join_enz"/>
</dbReference>
<evidence type="ECO:0000313" key="9">
    <source>
        <dbReference type="Proteomes" id="UP001056500"/>
    </source>
</evidence>
<dbReference type="InterPro" id="IPR050090">
    <property type="entry name" value="Tyrosine_recombinase_XerCD"/>
</dbReference>
<dbReference type="PROSITE" id="PS51898">
    <property type="entry name" value="TYR_RECOMBINASE"/>
    <property type="match status" value="1"/>
</dbReference>
<evidence type="ECO:0000259" key="7">
    <source>
        <dbReference type="PROSITE" id="PS51900"/>
    </source>
</evidence>
<feature type="domain" description="Core-binding (CB)" evidence="7">
    <location>
        <begin position="6"/>
        <end position="97"/>
    </location>
</feature>
<evidence type="ECO:0000256" key="1">
    <source>
        <dbReference type="ARBA" id="ARBA00008857"/>
    </source>
</evidence>
<dbReference type="RefSeq" id="WP_063231500.1">
    <property type="nucleotide sequence ID" value="NZ_CP098755.1"/>
</dbReference>
<proteinExistence type="inferred from homology"/>
<dbReference type="Gene3D" id="1.10.150.130">
    <property type="match status" value="1"/>
</dbReference>
<dbReference type="PANTHER" id="PTHR30349">
    <property type="entry name" value="PHAGE INTEGRASE-RELATED"/>
    <property type="match status" value="1"/>
</dbReference>
<keyword evidence="2" id="KW-0229">DNA integration</keyword>
<dbReference type="SUPFAM" id="SSF56349">
    <property type="entry name" value="DNA breaking-rejoining enzymes"/>
    <property type="match status" value="1"/>
</dbReference>
<dbReference type="InterPro" id="IPR044068">
    <property type="entry name" value="CB"/>
</dbReference>
<dbReference type="Pfam" id="PF00589">
    <property type="entry name" value="Phage_integrase"/>
    <property type="match status" value="1"/>
</dbReference>
<dbReference type="Proteomes" id="UP001056500">
    <property type="component" value="Chromosome"/>
</dbReference>
<feature type="domain" description="Tyr recombinase" evidence="6">
    <location>
        <begin position="119"/>
        <end position="298"/>
    </location>
</feature>
<dbReference type="PANTHER" id="PTHR30349:SF41">
    <property type="entry name" value="INTEGRASE_RECOMBINASE PROTEIN MJ0367-RELATED"/>
    <property type="match status" value="1"/>
</dbReference>
<dbReference type="Pfam" id="PF02899">
    <property type="entry name" value="Phage_int_SAM_1"/>
    <property type="match status" value="1"/>
</dbReference>
<evidence type="ECO:0000313" key="8">
    <source>
        <dbReference type="EMBL" id="USG65106.1"/>
    </source>
</evidence>
<comment type="similarity">
    <text evidence="1">Belongs to the 'phage' integrase family.</text>
</comment>
<dbReference type="InterPro" id="IPR013762">
    <property type="entry name" value="Integrase-like_cat_sf"/>
</dbReference>
<keyword evidence="3 5" id="KW-0238">DNA-binding</keyword>